<keyword evidence="3" id="KW-1185">Reference proteome</keyword>
<organism evidence="2 3">
    <name type="scientific">Qipengyuania spongiae</name>
    <dbReference type="NCBI Taxonomy" id="2909673"/>
    <lineage>
        <taxon>Bacteria</taxon>
        <taxon>Pseudomonadati</taxon>
        <taxon>Pseudomonadota</taxon>
        <taxon>Alphaproteobacteria</taxon>
        <taxon>Sphingomonadales</taxon>
        <taxon>Erythrobacteraceae</taxon>
        <taxon>Qipengyuania</taxon>
    </lineage>
</organism>
<dbReference type="EMBL" id="CP092471">
    <property type="protein sequence ID" value="UVI39590.1"/>
    <property type="molecule type" value="Genomic_DNA"/>
</dbReference>
<sequence length="182" mass="20101">MIFRLFAFVVMVYALGFLAFAVTLPQPLDDTRTDAILVPTGGPGRIQRGLEALRADRAPVLFVSGVDPEVTADEFARQFDVTAREMDCCVTLGKLAVDTRSNAGEAAQWLATNDYREVRLVTTDWHMRRAAAEMRHALPDDIALVEDAVPSDPDFGQLFLEYNKLIAVVVSQGFPDLGWNAQ</sequence>
<dbReference type="CDD" id="cd06259">
    <property type="entry name" value="YdcF-like"/>
    <property type="match status" value="1"/>
</dbReference>
<dbReference type="Proteomes" id="UP001065265">
    <property type="component" value="Chromosome"/>
</dbReference>
<reference evidence="2" key="1">
    <citation type="submission" date="2022-02" db="EMBL/GenBank/DDBJ databases">
        <title>Qipengyuania spongiae sp. nov., isolated from marine sponge.</title>
        <authorList>
            <person name="Li Z."/>
            <person name="Zhang M."/>
        </authorList>
    </citation>
    <scope>NUCLEOTIDE SEQUENCE</scope>
    <source>
        <strain evidence="2">PHS-Z21</strain>
    </source>
</reference>
<feature type="domain" description="DUF218" evidence="1">
    <location>
        <begin position="34"/>
        <end position="137"/>
    </location>
</feature>
<evidence type="ECO:0000259" key="1">
    <source>
        <dbReference type="Pfam" id="PF02698"/>
    </source>
</evidence>
<evidence type="ECO:0000313" key="3">
    <source>
        <dbReference type="Proteomes" id="UP001065265"/>
    </source>
</evidence>
<dbReference type="Gene3D" id="3.40.50.620">
    <property type="entry name" value="HUPs"/>
    <property type="match status" value="1"/>
</dbReference>
<gene>
    <name evidence="2" type="ORF">L1F33_01085</name>
</gene>
<dbReference type="InterPro" id="IPR003848">
    <property type="entry name" value="DUF218"/>
</dbReference>
<dbReference type="InterPro" id="IPR014729">
    <property type="entry name" value="Rossmann-like_a/b/a_fold"/>
</dbReference>
<proteinExistence type="predicted"/>
<evidence type="ECO:0000313" key="2">
    <source>
        <dbReference type="EMBL" id="UVI39590.1"/>
    </source>
</evidence>
<accession>A0ABY5SZH5</accession>
<protein>
    <submittedName>
        <fullName evidence="2">YdcF family protein</fullName>
    </submittedName>
</protein>
<name>A0ABY5SZH5_9SPHN</name>
<dbReference type="RefSeq" id="WP_265559109.1">
    <property type="nucleotide sequence ID" value="NZ_CP092471.1"/>
</dbReference>
<dbReference type="Pfam" id="PF02698">
    <property type="entry name" value="DUF218"/>
    <property type="match status" value="1"/>
</dbReference>